<evidence type="ECO:0000313" key="2">
    <source>
        <dbReference type="Proteomes" id="UP000805704"/>
    </source>
</evidence>
<sequence>MREREGGGDGGGGYGVLFGAAEQQSEADVTHHGPFITANIFKPVSNHTVFDINAAVVPIEDAFTGLDGGATMTDSTTIAGIKTSAVILIHMSIITSAIGIASIILGRSISSPLILSVWRRIRLEVGIFLK</sequence>
<reference evidence="1" key="1">
    <citation type="submission" date="2020-04" db="EMBL/GenBank/DDBJ databases">
        <title>A chromosome-scale assembly and high-density genetic map of the yellow drum (Nibea albiflora) genome.</title>
        <authorList>
            <person name="Xu D."/>
            <person name="Zhang W."/>
            <person name="Chen R."/>
            <person name="Tan P."/>
            <person name="Wang L."/>
            <person name="Song H."/>
            <person name="Tian L."/>
            <person name="Zhu Q."/>
            <person name="Wang B."/>
        </authorList>
    </citation>
    <scope>NUCLEOTIDE SEQUENCE</scope>
    <source>
        <strain evidence="1">ZJHYS-2018</strain>
    </source>
</reference>
<gene>
    <name evidence="1" type="ORF">GBF38_021456</name>
</gene>
<proteinExistence type="predicted"/>
<dbReference type="EMBL" id="CM024799">
    <property type="protein sequence ID" value="KAG8013198.1"/>
    <property type="molecule type" value="Genomic_DNA"/>
</dbReference>
<protein>
    <submittedName>
        <fullName evidence="1">Uncharacterized protein</fullName>
    </submittedName>
</protein>
<organism evidence="1 2">
    <name type="scientific">Nibea albiflora</name>
    <name type="common">Yellow drum</name>
    <name type="synonym">Corvina albiflora</name>
    <dbReference type="NCBI Taxonomy" id="240163"/>
    <lineage>
        <taxon>Eukaryota</taxon>
        <taxon>Metazoa</taxon>
        <taxon>Chordata</taxon>
        <taxon>Craniata</taxon>
        <taxon>Vertebrata</taxon>
        <taxon>Euteleostomi</taxon>
        <taxon>Actinopterygii</taxon>
        <taxon>Neopterygii</taxon>
        <taxon>Teleostei</taxon>
        <taxon>Neoteleostei</taxon>
        <taxon>Acanthomorphata</taxon>
        <taxon>Eupercaria</taxon>
        <taxon>Sciaenidae</taxon>
        <taxon>Nibea</taxon>
    </lineage>
</organism>
<evidence type="ECO:0000313" key="1">
    <source>
        <dbReference type="EMBL" id="KAG8013198.1"/>
    </source>
</evidence>
<comment type="caution">
    <text evidence="1">The sequence shown here is derived from an EMBL/GenBank/DDBJ whole genome shotgun (WGS) entry which is preliminary data.</text>
</comment>
<dbReference type="Proteomes" id="UP000805704">
    <property type="component" value="Chromosome 11"/>
</dbReference>
<name>A0ACB7FH73_NIBAL</name>
<keyword evidence="2" id="KW-1185">Reference proteome</keyword>
<accession>A0ACB7FH73</accession>